<keyword evidence="1" id="KW-1133">Transmembrane helix</keyword>
<evidence type="ECO:0000256" key="1">
    <source>
        <dbReference type="SAM" id="Phobius"/>
    </source>
</evidence>
<feature type="transmembrane region" description="Helical" evidence="1">
    <location>
        <begin position="12"/>
        <end position="30"/>
    </location>
</feature>
<keyword evidence="3" id="KW-1185">Reference proteome</keyword>
<sequence length="66" mass="7054">MSLLTDMSPILIPVIALLIPIAGIISWTVIKVTRLNLLHETVRQLGSSGQPIPPELLAEIIGGKNS</sequence>
<organism evidence="2 3">
    <name type="scientific">Duganella qianjiadongensis</name>
    <dbReference type="NCBI Taxonomy" id="2692176"/>
    <lineage>
        <taxon>Bacteria</taxon>
        <taxon>Pseudomonadati</taxon>
        <taxon>Pseudomonadota</taxon>
        <taxon>Betaproteobacteria</taxon>
        <taxon>Burkholderiales</taxon>
        <taxon>Oxalobacteraceae</taxon>
        <taxon>Telluria group</taxon>
        <taxon>Duganella</taxon>
    </lineage>
</organism>
<dbReference type="Proteomes" id="UP000478090">
    <property type="component" value="Unassembled WGS sequence"/>
</dbReference>
<keyword evidence="1" id="KW-0472">Membrane</keyword>
<keyword evidence="1" id="KW-0812">Transmembrane</keyword>
<dbReference type="RefSeq" id="WP_161039648.1">
    <property type="nucleotide sequence ID" value="NZ_WWCM01000008.1"/>
</dbReference>
<evidence type="ECO:0000313" key="3">
    <source>
        <dbReference type="Proteomes" id="UP000478090"/>
    </source>
</evidence>
<name>A0ABW9VLD2_9BURK</name>
<evidence type="ECO:0000313" key="2">
    <source>
        <dbReference type="EMBL" id="MYM40295.1"/>
    </source>
</evidence>
<gene>
    <name evidence="2" type="ORF">GTP27_13270</name>
</gene>
<proteinExistence type="predicted"/>
<reference evidence="2 3" key="1">
    <citation type="submission" date="2019-12" db="EMBL/GenBank/DDBJ databases">
        <title>Novel species isolated from a subtropical stream in China.</title>
        <authorList>
            <person name="Lu H."/>
        </authorList>
    </citation>
    <scope>NUCLEOTIDE SEQUENCE [LARGE SCALE GENOMIC DNA]</scope>
    <source>
        <strain evidence="2 3">CY13W</strain>
    </source>
</reference>
<accession>A0ABW9VLD2</accession>
<dbReference type="EMBL" id="WWCM01000008">
    <property type="protein sequence ID" value="MYM40295.1"/>
    <property type="molecule type" value="Genomic_DNA"/>
</dbReference>
<protein>
    <submittedName>
        <fullName evidence="2">Uncharacterized protein</fullName>
    </submittedName>
</protein>
<comment type="caution">
    <text evidence="2">The sequence shown here is derived from an EMBL/GenBank/DDBJ whole genome shotgun (WGS) entry which is preliminary data.</text>
</comment>